<evidence type="ECO:0000256" key="1">
    <source>
        <dbReference type="ARBA" id="ARBA00004141"/>
    </source>
</evidence>
<protein>
    <submittedName>
        <fullName evidence="8">MFS general substrate transporter</fullName>
    </submittedName>
</protein>
<accession>A0A9P6D633</accession>
<reference evidence="8" key="1">
    <citation type="submission" date="2020-11" db="EMBL/GenBank/DDBJ databases">
        <authorList>
            <consortium name="DOE Joint Genome Institute"/>
            <person name="Ahrendt S."/>
            <person name="Riley R."/>
            <person name="Andreopoulos W."/>
            <person name="Labutti K."/>
            <person name="Pangilinan J."/>
            <person name="Ruiz-Duenas F.J."/>
            <person name="Barrasa J.M."/>
            <person name="Sanchez-Garcia M."/>
            <person name="Camarero S."/>
            <person name="Miyauchi S."/>
            <person name="Serrano A."/>
            <person name="Linde D."/>
            <person name="Babiker R."/>
            <person name="Drula E."/>
            <person name="Ayuso-Fernandez I."/>
            <person name="Pacheco R."/>
            <person name="Padilla G."/>
            <person name="Ferreira P."/>
            <person name="Barriuso J."/>
            <person name="Kellner H."/>
            <person name="Castanera R."/>
            <person name="Alfaro M."/>
            <person name="Ramirez L."/>
            <person name="Pisabarro A.G."/>
            <person name="Kuo A."/>
            <person name="Tritt A."/>
            <person name="Lipzen A."/>
            <person name="He G."/>
            <person name="Yan M."/>
            <person name="Ng V."/>
            <person name="Cullen D."/>
            <person name="Martin F."/>
            <person name="Rosso M.-N."/>
            <person name="Henrissat B."/>
            <person name="Hibbett D."/>
            <person name="Martinez A.T."/>
            <person name="Grigoriev I.V."/>
        </authorList>
    </citation>
    <scope>NUCLEOTIDE SEQUENCE</scope>
    <source>
        <strain evidence="8">CIRM-BRFM 674</strain>
    </source>
</reference>
<keyword evidence="2" id="KW-0813">Transport</keyword>
<dbReference type="AlphaFoldDB" id="A0A9P6D633"/>
<feature type="transmembrane region" description="Helical" evidence="6">
    <location>
        <begin position="179"/>
        <end position="202"/>
    </location>
</feature>
<evidence type="ECO:0000256" key="6">
    <source>
        <dbReference type="SAM" id="Phobius"/>
    </source>
</evidence>
<organism evidence="8 9">
    <name type="scientific">Pholiota conissans</name>
    <dbReference type="NCBI Taxonomy" id="109636"/>
    <lineage>
        <taxon>Eukaryota</taxon>
        <taxon>Fungi</taxon>
        <taxon>Dikarya</taxon>
        <taxon>Basidiomycota</taxon>
        <taxon>Agaricomycotina</taxon>
        <taxon>Agaricomycetes</taxon>
        <taxon>Agaricomycetidae</taxon>
        <taxon>Agaricales</taxon>
        <taxon>Agaricineae</taxon>
        <taxon>Strophariaceae</taxon>
        <taxon>Pholiota</taxon>
    </lineage>
</organism>
<comment type="caution">
    <text evidence="8">The sequence shown here is derived from an EMBL/GenBank/DDBJ whole genome shotgun (WGS) entry which is preliminary data.</text>
</comment>
<dbReference type="SUPFAM" id="SSF103473">
    <property type="entry name" value="MFS general substrate transporter"/>
    <property type="match status" value="1"/>
</dbReference>
<evidence type="ECO:0000313" key="9">
    <source>
        <dbReference type="Proteomes" id="UP000807469"/>
    </source>
</evidence>
<keyword evidence="3 6" id="KW-0812">Transmembrane</keyword>
<feature type="transmembrane region" description="Helical" evidence="6">
    <location>
        <begin position="281"/>
        <end position="304"/>
    </location>
</feature>
<evidence type="ECO:0000256" key="4">
    <source>
        <dbReference type="ARBA" id="ARBA00022989"/>
    </source>
</evidence>
<dbReference type="InterPro" id="IPR020846">
    <property type="entry name" value="MFS_dom"/>
</dbReference>
<name>A0A9P6D633_9AGAR</name>
<evidence type="ECO:0000259" key="7">
    <source>
        <dbReference type="PROSITE" id="PS50850"/>
    </source>
</evidence>
<feature type="transmembrane region" description="Helical" evidence="6">
    <location>
        <begin position="441"/>
        <end position="463"/>
    </location>
</feature>
<comment type="subcellular location">
    <subcellularLocation>
        <location evidence="1">Membrane</location>
        <topology evidence="1">Multi-pass membrane protein</topology>
    </subcellularLocation>
</comment>
<feature type="transmembrane region" description="Helical" evidence="6">
    <location>
        <begin position="214"/>
        <end position="233"/>
    </location>
</feature>
<feature type="transmembrane region" description="Helical" evidence="6">
    <location>
        <begin position="324"/>
        <end position="343"/>
    </location>
</feature>
<dbReference type="Pfam" id="PF07690">
    <property type="entry name" value="MFS_1"/>
    <property type="match status" value="1"/>
</dbReference>
<dbReference type="Proteomes" id="UP000807469">
    <property type="component" value="Unassembled WGS sequence"/>
</dbReference>
<sequence length="500" mass="54804">MSEEKIRISGDVEVSGAILWKEPSTASGEEDNAEEIDPILEKKLLRKLDFTLLPLLALIHCLNFIDRTAIGNAKIAGLEKDLGMQGFDFNIALTTFNVFLTVASIPSNIITKRVGSIWIAIQVILFGIVSLGTAFVKTYGQLIGTRILLGLAEAGTLSSLVYLLSWYYRRKEMVIRIGLFLGISPALAGAFGGLLASGLLSIRDFGVVHTWRKIFFAEGIITTSVGILLLFFIPGDPLKSRLLSEDERKLALARLNADQIVKTNGKKEPATVKLVLRSLNIWTIACCVYFILVNISFQGLSIFLPTVVNSIGHFTVVDAQLRTVPPYAVAGVWCMIVIFWSFYINSRAIPIITSLVLNVVGYATALSTKNPQALYAACFFSLAGTEPMACMLLIWGTDNAALDTMRAVTAAAIAGFGTIGTIIAVWTYLPQDAPNFHKGHSLNLAAAALAVALVVLGAIYLRWENAKRDKGERNNRLRDGMSQEEIQNLGYRHPKFRYQI</sequence>
<evidence type="ECO:0000256" key="3">
    <source>
        <dbReference type="ARBA" id="ARBA00022692"/>
    </source>
</evidence>
<keyword evidence="5 6" id="KW-0472">Membrane</keyword>
<feature type="transmembrane region" description="Helical" evidence="6">
    <location>
        <begin position="85"/>
        <end position="105"/>
    </location>
</feature>
<dbReference type="OrthoDB" id="2962993at2759"/>
<dbReference type="PROSITE" id="PS50850">
    <property type="entry name" value="MFS"/>
    <property type="match status" value="1"/>
</dbReference>
<feature type="transmembrane region" description="Helical" evidence="6">
    <location>
        <begin position="348"/>
        <end position="367"/>
    </location>
</feature>
<dbReference type="EMBL" id="MU155142">
    <property type="protein sequence ID" value="KAF9484525.1"/>
    <property type="molecule type" value="Genomic_DNA"/>
</dbReference>
<dbReference type="PANTHER" id="PTHR43791">
    <property type="entry name" value="PERMEASE-RELATED"/>
    <property type="match status" value="1"/>
</dbReference>
<dbReference type="InterPro" id="IPR036259">
    <property type="entry name" value="MFS_trans_sf"/>
</dbReference>
<gene>
    <name evidence="8" type="ORF">BDN70DRAFT_872297</name>
</gene>
<proteinExistence type="predicted"/>
<feature type="transmembrane region" description="Helical" evidence="6">
    <location>
        <begin position="117"/>
        <end position="135"/>
    </location>
</feature>
<feature type="transmembrane region" description="Helical" evidence="6">
    <location>
        <begin position="407"/>
        <end position="429"/>
    </location>
</feature>
<feature type="transmembrane region" description="Helical" evidence="6">
    <location>
        <begin position="48"/>
        <end position="65"/>
    </location>
</feature>
<dbReference type="InterPro" id="IPR011701">
    <property type="entry name" value="MFS"/>
</dbReference>
<keyword evidence="4 6" id="KW-1133">Transmembrane helix</keyword>
<dbReference type="GO" id="GO:0022857">
    <property type="term" value="F:transmembrane transporter activity"/>
    <property type="evidence" value="ECO:0007669"/>
    <property type="project" value="InterPro"/>
</dbReference>
<keyword evidence="9" id="KW-1185">Reference proteome</keyword>
<evidence type="ECO:0000313" key="8">
    <source>
        <dbReference type="EMBL" id="KAF9484525.1"/>
    </source>
</evidence>
<dbReference type="PANTHER" id="PTHR43791:SF48">
    <property type="entry name" value="TRANSPORTER, PUTATIVE (AFU_ORTHOLOGUE AFUA_4G01000)-RELATED"/>
    <property type="match status" value="1"/>
</dbReference>
<dbReference type="GO" id="GO:0016020">
    <property type="term" value="C:membrane"/>
    <property type="evidence" value="ECO:0007669"/>
    <property type="project" value="UniProtKB-SubCell"/>
</dbReference>
<evidence type="ECO:0000256" key="5">
    <source>
        <dbReference type="ARBA" id="ARBA00023136"/>
    </source>
</evidence>
<feature type="transmembrane region" description="Helical" evidence="6">
    <location>
        <begin position="147"/>
        <end position="167"/>
    </location>
</feature>
<feature type="transmembrane region" description="Helical" evidence="6">
    <location>
        <begin position="373"/>
        <end position="395"/>
    </location>
</feature>
<dbReference type="Gene3D" id="1.20.1250.20">
    <property type="entry name" value="MFS general substrate transporter like domains"/>
    <property type="match status" value="1"/>
</dbReference>
<feature type="domain" description="Major facilitator superfamily (MFS) profile" evidence="7">
    <location>
        <begin position="52"/>
        <end position="500"/>
    </location>
</feature>
<evidence type="ECO:0000256" key="2">
    <source>
        <dbReference type="ARBA" id="ARBA00022448"/>
    </source>
</evidence>